<evidence type="ECO:0000313" key="1">
    <source>
        <dbReference type="EMBL" id="MBO2459861.1"/>
    </source>
</evidence>
<sequence length="68" mass="8019">MVEYTRRVRTVRRVEYAIPSGSAWAELHKVLTAIRNELGEEAARWDDAARIEVRDDEVVLFFEREMPL</sequence>
<name>A0ABS3RT96_9ACTN</name>
<protein>
    <submittedName>
        <fullName evidence="1">Uncharacterized protein</fullName>
    </submittedName>
</protein>
<gene>
    <name evidence="1" type="ORF">J4709_19965</name>
</gene>
<accession>A0ABS3RT96</accession>
<proteinExistence type="predicted"/>
<reference evidence="1 2" key="1">
    <citation type="submission" date="2021-03" db="EMBL/GenBank/DDBJ databases">
        <title>Actinomadura violae sp. nov., isolated from lichen in Thailand.</title>
        <authorList>
            <person name="Kanchanasin P."/>
            <person name="Saeng-In P."/>
            <person name="Phongsopitanun W."/>
            <person name="Yuki M."/>
            <person name="Kudo T."/>
            <person name="Ohkuma M."/>
            <person name="Tanasupawat S."/>
        </authorList>
    </citation>
    <scope>NUCLEOTIDE SEQUENCE [LARGE SCALE GENOMIC DNA]</scope>
    <source>
        <strain evidence="1 2">LCR2-06</strain>
    </source>
</reference>
<evidence type="ECO:0000313" key="2">
    <source>
        <dbReference type="Proteomes" id="UP000680206"/>
    </source>
</evidence>
<organism evidence="1 2">
    <name type="scientific">Actinomadura violacea</name>
    <dbReference type="NCBI Taxonomy" id="2819934"/>
    <lineage>
        <taxon>Bacteria</taxon>
        <taxon>Bacillati</taxon>
        <taxon>Actinomycetota</taxon>
        <taxon>Actinomycetes</taxon>
        <taxon>Streptosporangiales</taxon>
        <taxon>Thermomonosporaceae</taxon>
        <taxon>Actinomadura</taxon>
    </lineage>
</organism>
<dbReference type="EMBL" id="JAGEPF010000012">
    <property type="protein sequence ID" value="MBO2459861.1"/>
    <property type="molecule type" value="Genomic_DNA"/>
</dbReference>
<dbReference type="Proteomes" id="UP000680206">
    <property type="component" value="Unassembled WGS sequence"/>
</dbReference>
<keyword evidence="2" id="KW-1185">Reference proteome</keyword>
<dbReference type="RefSeq" id="WP_208242902.1">
    <property type="nucleotide sequence ID" value="NZ_JAGEPF010000012.1"/>
</dbReference>
<comment type="caution">
    <text evidence="1">The sequence shown here is derived from an EMBL/GenBank/DDBJ whole genome shotgun (WGS) entry which is preliminary data.</text>
</comment>